<dbReference type="NCBIfam" id="TIGR01358">
    <property type="entry name" value="DAHP_synth_II"/>
    <property type="match status" value="1"/>
</dbReference>
<dbReference type="GO" id="GO:0008652">
    <property type="term" value="P:amino acid biosynthetic process"/>
    <property type="evidence" value="ECO:0007669"/>
    <property type="project" value="UniProtKB-KW"/>
</dbReference>
<comment type="similarity">
    <text evidence="1 4">Belongs to the class-II DAHP synthase family.</text>
</comment>
<dbReference type="EC" id="2.5.1.54" evidence="4"/>
<protein>
    <recommendedName>
        <fullName evidence="4">Phospho-2-dehydro-3-deoxyheptonate aldolase</fullName>
        <ecNumber evidence="4">2.5.1.54</ecNumber>
    </recommendedName>
</protein>
<dbReference type="KEGG" id="sace:GIY23_07750"/>
<name>A0A5Q3Q525_9PSEU</name>
<dbReference type="PANTHER" id="PTHR21337:SF0">
    <property type="entry name" value="PHOSPHO-2-DEHYDRO-3-DEOXYHEPTONATE ALDOLASE"/>
    <property type="match status" value="1"/>
</dbReference>
<keyword evidence="3" id="KW-0170">Cobalt</keyword>
<keyword evidence="3" id="KW-0464">Manganese</keyword>
<proteinExistence type="inferred from homology"/>
<feature type="binding site" evidence="3">
    <location>
        <position position="320"/>
    </location>
    <ligand>
        <name>phosphoenolpyruvate</name>
        <dbReference type="ChEBI" id="CHEBI:58702"/>
    </ligand>
</feature>
<dbReference type="FunFam" id="3.20.20.70:FF:000139">
    <property type="entry name" value="Phospho-2-dehydro-3-deoxyheptonate aldolase"/>
    <property type="match status" value="1"/>
</dbReference>
<feature type="binding site" evidence="3">
    <location>
        <position position="455"/>
    </location>
    <ligand>
        <name>Mn(2+)</name>
        <dbReference type="ChEBI" id="CHEBI:29035"/>
    </ligand>
</feature>
<dbReference type="PANTHER" id="PTHR21337">
    <property type="entry name" value="PHOSPHO-2-DEHYDRO-3-DEOXYHEPTONATE ALDOLASE 1, 2"/>
    <property type="match status" value="1"/>
</dbReference>
<gene>
    <name evidence="5" type="ORF">GIY23_07750</name>
</gene>
<dbReference type="SUPFAM" id="SSF51569">
    <property type="entry name" value="Aldolase"/>
    <property type="match status" value="1"/>
</dbReference>
<evidence type="ECO:0000313" key="6">
    <source>
        <dbReference type="Proteomes" id="UP000371041"/>
    </source>
</evidence>
<dbReference type="Proteomes" id="UP000371041">
    <property type="component" value="Chromosome"/>
</dbReference>
<keyword evidence="6" id="KW-1185">Reference proteome</keyword>
<reference evidence="6" key="1">
    <citation type="submission" date="2019-11" db="EMBL/GenBank/DDBJ databases">
        <title>The complete genome sequence of Saccharopolyspora sp. E2A.</title>
        <authorList>
            <person name="Zhang G."/>
        </authorList>
    </citation>
    <scope>NUCLEOTIDE SEQUENCE [LARGE SCALE GENOMIC DNA]</scope>
    <source>
        <strain evidence="6">E2A</strain>
    </source>
</reference>
<dbReference type="GO" id="GO:0009423">
    <property type="term" value="P:chorismate biosynthetic process"/>
    <property type="evidence" value="ECO:0007669"/>
    <property type="project" value="UniProtKB-UniPathway"/>
</dbReference>
<evidence type="ECO:0000256" key="3">
    <source>
        <dbReference type="PIRSR" id="PIRSR602480-1"/>
    </source>
</evidence>
<dbReference type="InterPro" id="IPR013785">
    <property type="entry name" value="Aldolase_TIM"/>
</dbReference>
<dbReference type="GO" id="GO:0003849">
    <property type="term" value="F:3-deoxy-7-phosphoheptulonate synthase activity"/>
    <property type="evidence" value="ECO:0007669"/>
    <property type="project" value="UniProtKB-EC"/>
</dbReference>
<keyword evidence="4" id="KW-0057">Aromatic amino acid biosynthesis</keyword>
<accession>A0A5Q3Q525</accession>
<feature type="binding site" evidence="3">
    <location>
        <position position="351"/>
    </location>
    <ligand>
        <name>phosphoenolpyruvate</name>
        <dbReference type="ChEBI" id="CHEBI:58702"/>
    </ligand>
</feature>
<comment type="pathway">
    <text evidence="4">Metabolic intermediate biosynthesis; chorismate biosynthesis; chorismate from D-erythrose 4-phosphate and phosphoenolpyruvate: step 1/7.</text>
</comment>
<evidence type="ECO:0000256" key="2">
    <source>
        <dbReference type="ARBA" id="ARBA00022679"/>
    </source>
</evidence>
<feature type="binding site" evidence="3">
    <location>
        <position position="425"/>
    </location>
    <ligand>
        <name>Mn(2+)</name>
        <dbReference type="ChEBI" id="CHEBI:29035"/>
    </ligand>
</feature>
<feature type="binding site" evidence="3">
    <location>
        <begin position="297"/>
        <end position="298"/>
    </location>
    <ligand>
        <name>phosphoenolpyruvate</name>
        <dbReference type="ChEBI" id="CHEBI:58702"/>
    </ligand>
</feature>
<organism evidence="5 6">
    <name type="scientific">Allosaccharopolyspora coralli</name>
    <dbReference type="NCBI Taxonomy" id="2665642"/>
    <lineage>
        <taxon>Bacteria</taxon>
        <taxon>Bacillati</taxon>
        <taxon>Actinomycetota</taxon>
        <taxon>Actinomycetes</taxon>
        <taxon>Pseudonocardiales</taxon>
        <taxon>Pseudonocardiaceae</taxon>
        <taxon>Allosaccharopolyspora</taxon>
    </lineage>
</organism>
<feature type="binding site" evidence="3">
    <location>
        <position position="102"/>
    </location>
    <ligand>
        <name>Mn(2+)</name>
        <dbReference type="ChEBI" id="CHEBI:29035"/>
    </ligand>
</feature>
<dbReference type="UniPathway" id="UPA00053">
    <property type="reaction ID" value="UER00084"/>
</dbReference>
<dbReference type="Gene3D" id="3.20.20.70">
    <property type="entry name" value="Aldolase class I"/>
    <property type="match status" value="1"/>
</dbReference>
<keyword evidence="3" id="KW-0104">Cadmium</keyword>
<dbReference type="InterPro" id="IPR002480">
    <property type="entry name" value="DAHP_synth_2"/>
</dbReference>
<feature type="binding site" evidence="3">
    <location>
        <position position="141"/>
    </location>
    <ligand>
        <name>phosphoenolpyruvate</name>
        <dbReference type="ChEBI" id="CHEBI:58702"/>
    </ligand>
</feature>
<dbReference type="GO" id="GO:0009073">
    <property type="term" value="P:aromatic amino acid family biosynthetic process"/>
    <property type="evidence" value="ECO:0007669"/>
    <property type="project" value="UniProtKB-KW"/>
</dbReference>
<keyword evidence="2 4" id="KW-0808">Transferase</keyword>
<dbReference type="EMBL" id="CP045929">
    <property type="protein sequence ID" value="QGK69433.1"/>
    <property type="molecule type" value="Genomic_DNA"/>
</dbReference>
<comment type="cofactor">
    <cofactor evidence="3">
        <name>Mn(2+)</name>
        <dbReference type="ChEBI" id="CHEBI:29035"/>
    </cofactor>
    <cofactor evidence="3">
        <name>Co(2+)</name>
        <dbReference type="ChEBI" id="CHEBI:48828"/>
    </cofactor>
    <cofactor evidence="3">
        <name>Cd(2+)</name>
        <dbReference type="ChEBI" id="CHEBI:48775"/>
    </cofactor>
    <text evidence="3">Binds 1 divalent cation per subunit. The enzyme is active with manganese, cobalt or cadmium ions.</text>
</comment>
<evidence type="ECO:0000313" key="5">
    <source>
        <dbReference type="EMBL" id="QGK69433.1"/>
    </source>
</evidence>
<dbReference type="AlphaFoldDB" id="A0A5Q3Q525"/>
<dbReference type="Pfam" id="PF01474">
    <property type="entry name" value="DAHP_synth_2"/>
    <property type="match status" value="1"/>
</dbReference>
<evidence type="ECO:0000256" key="1">
    <source>
        <dbReference type="ARBA" id="ARBA00008911"/>
    </source>
</evidence>
<comment type="catalytic activity">
    <reaction evidence="4">
        <text>D-erythrose 4-phosphate + phosphoenolpyruvate + H2O = 7-phospho-2-dehydro-3-deoxy-D-arabino-heptonate + phosphate</text>
        <dbReference type="Rhea" id="RHEA:14717"/>
        <dbReference type="ChEBI" id="CHEBI:15377"/>
        <dbReference type="ChEBI" id="CHEBI:16897"/>
        <dbReference type="ChEBI" id="CHEBI:43474"/>
        <dbReference type="ChEBI" id="CHEBI:58394"/>
        <dbReference type="ChEBI" id="CHEBI:58702"/>
        <dbReference type="EC" id="2.5.1.54"/>
    </reaction>
</comment>
<sequence>MDGRPAPRPTLDGVSANWTVDVPVDTLPELPPLPQDLRTRLDDALARPAAQQPTWPEDQVRSVRTVLESVPPVTVPSEVLRLREHLAAVAHGEAFLLQGGDCAETFADNTEPHIRASIRTLLQMAVVLTYGASMPVVKLGRIAGQYAKPRSSELDALGLPSYRGDMVNSLVATEQSRAHDPSRLIRAYANASATMNLSRALTSAGMAALAKVHDWNKDFVLNSPAGERYESVAAEIDRGLRFMSACGVDDSSLHSVEFYASHEALVLDYERAMLRLDMSGDQPRLFDLSGHYLWIGERTRQLDGAHIAFAELLSNPIGVKIGPSTTPEKAVEYVERLDPNNEPGRLTLIARMGNGKVREVLPSIVEKVEASGHKVIWQCDPMHGNTHEASTGYKTRHFDRVVDEVQGFFEVHHHLGTHPGGIHIELTGEDVTECLGGAQDISDTDLSGRYETACDPRLNTQQSLELAFLVAEMLRT</sequence>
<feature type="binding site" evidence="3">
    <location>
        <position position="383"/>
    </location>
    <ligand>
        <name>Mn(2+)</name>
        <dbReference type="ChEBI" id="CHEBI:29035"/>
    </ligand>
</feature>
<evidence type="ECO:0000256" key="4">
    <source>
        <dbReference type="RuleBase" id="RU363071"/>
    </source>
</evidence>
<keyword evidence="4" id="KW-0028">Amino-acid biosynthesis</keyword>